<evidence type="ECO:0000256" key="6">
    <source>
        <dbReference type="ARBA" id="ARBA00023102"/>
    </source>
</evidence>
<dbReference type="PANTHER" id="PTHR21039">
    <property type="entry name" value="HISTIDINOL PHOSPHATASE-RELATED"/>
    <property type="match status" value="1"/>
</dbReference>
<feature type="domain" description="PHP" evidence="8">
    <location>
        <begin position="1"/>
        <end position="175"/>
    </location>
</feature>
<organism evidence="9">
    <name type="scientific">bioreactor metagenome</name>
    <dbReference type="NCBI Taxonomy" id="1076179"/>
    <lineage>
        <taxon>unclassified sequences</taxon>
        <taxon>metagenomes</taxon>
        <taxon>ecological metagenomes</taxon>
    </lineage>
</organism>
<evidence type="ECO:0000259" key="8">
    <source>
        <dbReference type="Pfam" id="PF02811"/>
    </source>
</evidence>
<dbReference type="InterPro" id="IPR004013">
    <property type="entry name" value="PHP_dom"/>
</dbReference>
<comment type="similarity">
    <text evidence="2">Belongs to the PHP hydrolase family. HisK subfamily.</text>
</comment>
<protein>
    <recommendedName>
        <fullName evidence="3">histidinol-phosphatase</fullName>
        <ecNumber evidence="3">3.1.3.15</ecNumber>
    </recommendedName>
</protein>
<comment type="catalytic activity">
    <reaction evidence="7">
        <text>L-histidinol phosphate + H2O = L-histidinol + phosphate</text>
        <dbReference type="Rhea" id="RHEA:14465"/>
        <dbReference type="ChEBI" id="CHEBI:15377"/>
        <dbReference type="ChEBI" id="CHEBI:43474"/>
        <dbReference type="ChEBI" id="CHEBI:57699"/>
        <dbReference type="ChEBI" id="CHEBI:57980"/>
        <dbReference type="EC" id="3.1.3.15"/>
    </reaction>
</comment>
<dbReference type="GO" id="GO:0005737">
    <property type="term" value="C:cytoplasm"/>
    <property type="evidence" value="ECO:0007669"/>
    <property type="project" value="TreeGrafter"/>
</dbReference>
<dbReference type="EC" id="3.1.3.15" evidence="3"/>
<evidence type="ECO:0000256" key="3">
    <source>
        <dbReference type="ARBA" id="ARBA00013085"/>
    </source>
</evidence>
<keyword evidence="6" id="KW-0368">Histidine biosynthesis</keyword>
<keyword evidence="5 9" id="KW-0378">Hydrolase</keyword>
<dbReference type="EMBL" id="VSSQ01000208">
    <property type="protein sequence ID" value="MPL85634.1"/>
    <property type="molecule type" value="Genomic_DNA"/>
</dbReference>
<dbReference type="NCBIfam" id="TIGR01856">
    <property type="entry name" value="hisJ_fam"/>
    <property type="match status" value="1"/>
</dbReference>
<evidence type="ECO:0000256" key="7">
    <source>
        <dbReference type="ARBA" id="ARBA00049158"/>
    </source>
</evidence>
<dbReference type="UniPathway" id="UPA00031">
    <property type="reaction ID" value="UER00013"/>
</dbReference>
<dbReference type="PANTHER" id="PTHR21039:SF0">
    <property type="entry name" value="HISTIDINOL-PHOSPHATASE"/>
    <property type="match status" value="1"/>
</dbReference>
<dbReference type="SUPFAM" id="SSF89550">
    <property type="entry name" value="PHP domain-like"/>
    <property type="match status" value="1"/>
</dbReference>
<dbReference type="InterPro" id="IPR016195">
    <property type="entry name" value="Pol/histidinol_Pase-like"/>
</dbReference>
<dbReference type="GO" id="GO:0004401">
    <property type="term" value="F:histidinol-phosphatase activity"/>
    <property type="evidence" value="ECO:0007669"/>
    <property type="project" value="UniProtKB-EC"/>
</dbReference>
<keyword evidence="4" id="KW-0028">Amino-acid biosynthesis</keyword>
<evidence type="ECO:0000256" key="4">
    <source>
        <dbReference type="ARBA" id="ARBA00022605"/>
    </source>
</evidence>
<gene>
    <name evidence="9" type="primary">hisK_5</name>
    <name evidence="9" type="ORF">SDC9_31605</name>
</gene>
<comment type="pathway">
    <text evidence="1">Amino-acid biosynthesis; L-histidine biosynthesis; L-histidine from 5-phospho-alpha-D-ribose 1-diphosphate: step 8/9.</text>
</comment>
<dbReference type="AlphaFoldDB" id="A0A644V311"/>
<evidence type="ECO:0000256" key="1">
    <source>
        <dbReference type="ARBA" id="ARBA00004970"/>
    </source>
</evidence>
<proteinExistence type="inferred from homology"/>
<evidence type="ECO:0000313" key="9">
    <source>
        <dbReference type="EMBL" id="MPL85634.1"/>
    </source>
</evidence>
<name>A0A644V311_9ZZZZ</name>
<dbReference type="Gene3D" id="3.20.20.140">
    <property type="entry name" value="Metal-dependent hydrolases"/>
    <property type="match status" value="1"/>
</dbReference>
<dbReference type="Pfam" id="PF02811">
    <property type="entry name" value="PHP"/>
    <property type="match status" value="1"/>
</dbReference>
<reference evidence="9" key="1">
    <citation type="submission" date="2019-08" db="EMBL/GenBank/DDBJ databases">
        <authorList>
            <person name="Kucharzyk K."/>
            <person name="Murdoch R.W."/>
            <person name="Higgins S."/>
            <person name="Loffler F."/>
        </authorList>
    </citation>
    <scope>NUCLEOTIDE SEQUENCE</scope>
</reference>
<dbReference type="InterPro" id="IPR010140">
    <property type="entry name" value="Histidinol_P_phosphatase_HisJ"/>
</dbReference>
<comment type="caution">
    <text evidence="9">The sequence shown here is derived from an EMBL/GenBank/DDBJ whole genome shotgun (WGS) entry which is preliminary data.</text>
</comment>
<accession>A0A644V311</accession>
<evidence type="ECO:0000256" key="2">
    <source>
        <dbReference type="ARBA" id="ARBA00009152"/>
    </source>
</evidence>
<dbReference type="GO" id="GO:0000105">
    <property type="term" value="P:L-histidine biosynthetic process"/>
    <property type="evidence" value="ECO:0007669"/>
    <property type="project" value="UniProtKB-UniPathway"/>
</dbReference>
<sequence length="249" mass="28234">MEEAVESAMAKGLGGISFTDHFDVEAPGDNSHFSFDPLEQQDKIDKLKSREGFFIGKGIELGLQPSAIESARKAVSLFKFDLVIASVHFVDGIDPYHDKYYDLRNEKVAYGRYLETIYQCITGYDDFDILGHFDYITRYSPYLNKSLTMKEYGDYLDPILRHLAYRGKALEINTNTYRVRNGSSPVLDNAVIRHFRQIGGELVTLGSDAHDYQRVGEGLEEAARLLISEGYRYTAYFAERKAVLVPLAI</sequence>
<evidence type="ECO:0000256" key="5">
    <source>
        <dbReference type="ARBA" id="ARBA00022801"/>
    </source>
</evidence>